<keyword evidence="3" id="KW-0813">Transport</keyword>
<dbReference type="SUPFAM" id="SSF81345">
    <property type="entry name" value="ABC transporter involved in vitamin B12 uptake, BtuC"/>
    <property type="match status" value="1"/>
</dbReference>
<dbReference type="Proteomes" id="UP001597079">
    <property type="component" value="Unassembled WGS sequence"/>
</dbReference>
<keyword evidence="10" id="KW-1185">Reference proteome</keyword>
<feature type="transmembrane region" description="Helical" evidence="8">
    <location>
        <begin position="101"/>
        <end position="122"/>
    </location>
</feature>
<feature type="transmembrane region" description="Helical" evidence="8">
    <location>
        <begin position="292"/>
        <end position="312"/>
    </location>
</feature>
<dbReference type="CDD" id="cd06550">
    <property type="entry name" value="TM_ABC_iron-siderophores_like"/>
    <property type="match status" value="1"/>
</dbReference>
<keyword evidence="6 8" id="KW-1133">Transmembrane helix</keyword>
<keyword evidence="5 8" id="KW-0812">Transmembrane</keyword>
<dbReference type="PANTHER" id="PTHR30472">
    <property type="entry name" value="FERRIC ENTEROBACTIN TRANSPORT SYSTEM PERMEASE PROTEIN"/>
    <property type="match status" value="1"/>
</dbReference>
<accession>A0ABW4JH07</accession>
<evidence type="ECO:0000256" key="5">
    <source>
        <dbReference type="ARBA" id="ARBA00022692"/>
    </source>
</evidence>
<evidence type="ECO:0000256" key="8">
    <source>
        <dbReference type="SAM" id="Phobius"/>
    </source>
</evidence>
<dbReference type="RefSeq" id="WP_377943143.1">
    <property type="nucleotide sequence ID" value="NZ_JBHUCX010000028.1"/>
</dbReference>
<dbReference type="InterPro" id="IPR000522">
    <property type="entry name" value="ABC_transptr_permease_BtuC"/>
</dbReference>
<sequence>MEGLQTERVQHWRRTRAFTVLIVLAMLIAITFLISMDTGIIRLPPMDVIRTLFGQGDAKQGLILFDFRLPRIVISVLVGAGLAISGCILQGISRNGLADPGILGINSGAGLMVVLFISFYPVNATAPAVLMPFLAFVGAALTAALIYVLAFKRHEGLSPSRLVLVGIAVAAGISAVMMVLELMLDPENFQFVAMWLAGSITGTDWSYVMALLPWLVVLVPYVIYKARVLDVLNLGDQVATGLGAPVEKERILLLGAAVALAAACVAVGGGIGFVGLIGPHLARRLVGGKHQFLVPASALAGGLLLIVADTLARCVVPSTELPTGIVVAVIGAPYFLYLLARSQA</sequence>
<evidence type="ECO:0000313" key="9">
    <source>
        <dbReference type="EMBL" id="MFD1675268.1"/>
    </source>
</evidence>
<organism evidence="9 10">
    <name type="scientific">Alicyclobacillus fodiniaquatilis</name>
    <dbReference type="NCBI Taxonomy" id="1661150"/>
    <lineage>
        <taxon>Bacteria</taxon>
        <taxon>Bacillati</taxon>
        <taxon>Bacillota</taxon>
        <taxon>Bacilli</taxon>
        <taxon>Bacillales</taxon>
        <taxon>Alicyclobacillaceae</taxon>
        <taxon>Alicyclobacillus</taxon>
    </lineage>
</organism>
<feature type="transmembrane region" description="Helical" evidence="8">
    <location>
        <begin position="204"/>
        <end position="224"/>
    </location>
</feature>
<feature type="transmembrane region" description="Helical" evidence="8">
    <location>
        <begin position="17"/>
        <end position="36"/>
    </location>
</feature>
<dbReference type="PANTHER" id="PTHR30472:SF64">
    <property type="entry name" value="IRON(3+)-HYDROXAMATE IMPORT SYSTEM PERMEASE PROTEIN FHUG"/>
    <property type="match status" value="1"/>
</dbReference>
<reference evidence="10" key="1">
    <citation type="journal article" date="2019" name="Int. J. Syst. Evol. Microbiol.">
        <title>The Global Catalogue of Microorganisms (GCM) 10K type strain sequencing project: providing services to taxonomists for standard genome sequencing and annotation.</title>
        <authorList>
            <consortium name="The Broad Institute Genomics Platform"/>
            <consortium name="The Broad Institute Genome Sequencing Center for Infectious Disease"/>
            <person name="Wu L."/>
            <person name="Ma J."/>
        </authorList>
    </citation>
    <scope>NUCLEOTIDE SEQUENCE [LARGE SCALE GENOMIC DNA]</scope>
    <source>
        <strain evidence="10">CGMCC 1.12286</strain>
    </source>
</reference>
<comment type="caution">
    <text evidence="9">The sequence shown here is derived from an EMBL/GenBank/DDBJ whole genome shotgun (WGS) entry which is preliminary data.</text>
</comment>
<feature type="transmembrane region" description="Helical" evidence="8">
    <location>
        <begin position="162"/>
        <end position="184"/>
    </location>
</feature>
<evidence type="ECO:0000313" key="10">
    <source>
        <dbReference type="Proteomes" id="UP001597079"/>
    </source>
</evidence>
<evidence type="ECO:0000256" key="6">
    <source>
        <dbReference type="ARBA" id="ARBA00022989"/>
    </source>
</evidence>
<evidence type="ECO:0000256" key="2">
    <source>
        <dbReference type="ARBA" id="ARBA00007935"/>
    </source>
</evidence>
<feature type="transmembrane region" description="Helical" evidence="8">
    <location>
        <begin position="72"/>
        <end position="89"/>
    </location>
</feature>
<name>A0ABW4JH07_9BACL</name>
<proteinExistence type="inferred from homology"/>
<evidence type="ECO:0000256" key="4">
    <source>
        <dbReference type="ARBA" id="ARBA00022475"/>
    </source>
</evidence>
<gene>
    <name evidence="9" type="ORF">ACFSB2_11235</name>
</gene>
<comment type="similarity">
    <text evidence="2">Belongs to the binding-protein-dependent transport system permease family. FecCD subfamily.</text>
</comment>
<dbReference type="Gene3D" id="1.10.3470.10">
    <property type="entry name" value="ABC transporter involved in vitamin B12 uptake, BtuC"/>
    <property type="match status" value="1"/>
</dbReference>
<comment type="subcellular location">
    <subcellularLocation>
        <location evidence="1">Cell membrane</location>
        <topology evidence="1">Multi-pass membrane protein</topology>
    </subcellularLocation>
</comment>
<dbReference type="Pfam" id="PF01032">
    <property type="entry name" value="FecCD"/>
    <property type="match status" value="1"/>
</dbReference>
<evidence type="ECO:0000256" key="1">
    <source>
        <dbReference type="ARBA" id="ARBA00004651"/>
    </source>
</evidence>
<evidence type="ECO:0000256" key="7">
    <source>
        <dbReference type="ARBA" id="ARBA00023136"/>
    </source>
</evidence>
<evidence type="ECO:0000256" key="3">
    <source>
        <dbReference type="ARBA" id="ARBA00022448"/>
    </source>
</evidence>
<dbReference type="EMBL" id="JBHUCX010000028">
    <property type="protein sequence ID" value="MFD1675268.1"/>
    <property type="molecule type" value="Genomic_DNA"/>
</dbReference>
<keyword evidence="7 8" id="KW-0472">Membrane</keyword>
<feature type="transmembrane region" description="Helical" evidence="8">
    <location>
        <begin position="128"/>
        <end position="150"/>
    </location>
</feature>
<feature type="transmembrane region" description="Helical" evidence="8">
    <location>
        <begin position="251"/>
        <end position="277"/>
    </location>
</feature>
<keyword evidence="4" id="KW-1003">Cell membrane</keyword>
<dbReference type="InterPro" id="IPR037294">
    <property type="entry name" value="ABC_BtuC-like"/>
</dbReference>
<protein>
    <submittedName>
        <fullName evidence="9">FecCD family ABC transporter permease</fullName>
    </submittedName>
</protein>
<feature type="transmembrane region" description="Helical" evidence="8">
    <location>
        <begin position="321"/>
        <end position="340"/>
    </location>
</feature>